<feature type="domain" description="Polyphosphate kinase-2-related" evidence="5">
    <location>
        <begin position="44"/>
        <end position="270"/>
    </location>
</feature>
<dbReference type="InterPro" id="IPR027417">
    <property type="entry name" value="P-loop_NTPase"/>
</dbReference>
<dbReference type="InterPro" id="IPR016898">
    <property type="entry name" value="Polyphosphate_phosphotransfera"/>
</dbReference>
<dbReference type="InterPro" id="IPR022486">
    <property type="entry name" value="PPK2_PA0141"/>
</dbReference>
<protein>
    <recommendedName>
        <fullName evidence="4">ADP/GDP-polyphosphate phosphotransferase</fullName>
        <ecNumber evidence="4">2.7.4.-</ecNumber>
    </recommendedName>
    <alternativeName>
        <fullName evidence="4">Polyphosphate kinase PPK2</fullName>
    </alternativeName>
</protein>
<sequence length="289" mass="33355">MTLPFDGAISAYFEGEAPKDVRKAIEKADKDDILTPSYPHDDRMSRKDYEREIEALQIELVKLQAWAKASGARIAIVFEGRDAAGKGGTIKRFRENLNPRGARVVALSKPSDTEATQWYFQRYIKHLPAAGEIVFFDRSWYNRGVVEKVFGFCTDNQREHFFSQVVDFERMLSDEGIMVFKFWLNVGRAEQLRRFLAREQDPLKQWKLSWIDVEGLKRWDAYSDAIRETLLRGQSLHAPWTVVRSDDKKRARLAAIRHVLHNVDYANKNEDAIGTQDDKICGGPEIWDG</sequence>
<evidence type="ECO:0000256" key="2">
    <source>
        <dbReference type="ARBA" id="ARBA00022679"/>
    </source>
</evidence>
<dbReference type="EMBL" id="CYSD01000043">
    <property type="protein sequence ID" value="CUH82167.1"/>
    <property type="molecule type" value="Genomic_DNA"/>
</dbReference>
<evidence type="ECO:0000256" key="4">
    <source>
        <dbReference type="RuleBase" id="RU369062"/>
    </source>
</evidence>
<evidence type="ECO:0000256" key="3">
    <source>
        <dbReference type="ARBA" id="ARBA00022777"/>
    </source>
</evidence>
<gene>
    <name evidence="6" type="ORF">TRM7557_03790</name>
</gene>
<dbReference type="Gene3D" id="3.40.50.300">
    <property type="entry name" value="P-loop containing nucleotide triphosphate hydrolases"/>
    <property type="match status" value="1"/>
</dbReference>
<dbReference type="PANTHER" id="PTHR34383">
    <property type="entry name" value="POLYPHOSPHATE:AMP PHOSPHOTRANSFERASE-RELATED"/>
    <property type="match status" value="1"/>
</dbReference>
<dbReference type="EC" id="2.7.4.-" evidence="4"/>
<comment type="similarity">
    <text evidence="1 4">Belongs to the polyphosphate kinase 2 (PPK2) family. Class I subfamily.</text>
</comment>
<comment type="function">
    <text evidence="4">Uses inorganic polyphosphate (polyP) as a donor to convert GDP to GTP or ADP to ATP.</text>
</comment>
<dbReference type="PANTHER" id="PTHR34383:SF1">
    <property type="entry name" value="ADP-POLYPHOSPHATE PHOSPHOTRANSFERASE"/>
    <property type="match status" value="1"/>
</dbReference>
<dbReference type="InterPro" id="IPR022488">
    <property type="entry name" value="PPK2-related"/>
</dbReference>
<organism evidence="6 7">
    <name type="scientific">Tritonibacter multivorans</name>
    <dbReference type="NCBI Taxonomy" id="928856"/>
    <lineage>
        <taxon>Bacteria</taxon>
        <taxon>Pseudomonadati</taxon>
        <taxon>Pseudomonadota</taxon>
        <taxon>Alphaproteobacteria</taxon>
        <taxon>Rhodobacterales</taxon>
        <taxon>Paracoccaceae</taxon>
        <taxon>Tritonibacter</taxon>
    </lineage>
</organism>
<dbReference type="GO" id="GO:0006793">
    <property type="term" value="P:phosphorus metabolic process"/>
    <property type="evidence" value="ECO:0007669"/>
    <property type="project" value="InterPro"/>
</dbReference>
<dbReference type="OrthoDB" id="9775224at2"/>
<evidence type="ECO:0000259" key="5">
    <source>
        <dbReference type="Pfam" id="PF03976"/>
    </source>
</evidence>
<accession>A0A0P1H367</accession>
<dbReference type="Proteomes" id="UP000052022">
    <property type="component" value="Unassembled WGS sequence"/>
</dbReference>
<keyword evidence="2 4" id="KW-0808">Transferase</keyword>
<evidence type="ECO:0000256" key="1">
    <source>
        <dbReference type="ARBA" id="ARBA00009924"/>
    </source>
</evidence>
<proteinExistence type="inferred from homology"/>
<dbReference type="SUPFAM" id="SSF52540">
    <property type="entry name" value="P-loop containing nucleoside triphosphate hydrolases"/>
    <property type="match status" value="1"/>
</dbReference>
<reference evidence="6 7" key="1">
    <citation type="submission" date="2015-09" db="EMBL/GenBank/DDBJ databases">
        <authorList>
            <consortium name="Swine Surveillance"/>
        </authorList>
    </citation>
    <scope>NUCLEOTIDE SEQUENCE [LARGE SCALE GENOMIC DNA]</scope>
    <source>
        <strain evidence="6 7">CECT 7557</strain>
    </source>
</reference>
<dbReference type="STRING" id="928856.SAMN04488049_105136"/>
<evidence type="ECO:0000313" key="6">
    <source>
        <dbReference type="EMBL" id="CUH82167.1"/>
    </source>
</evidence>
<comment type="subunit">
    <text evidence="4">Homotetramer.</text>
</comment>
<dbReference type="Pfam" id="PF03976">
    <property type="entry name" value="PPK2"/>
    <property type="match status" value="1"/>
</dbReference>
<keyword evidence="3 4" id="KW-0418">Kinase</keyword>
<dbReference type="PIRSF" id="PIRSF028756">
    <property type="entry name" value="PPK2_prd"/>
    <property type="match status" value="1"/>
</dbReference>
<dbReference type="RefSeq" id="WP_058291761.1">
    <property type="nucleotide sequence ID" value="NZ_CYSD01000043.1"/>
</dbReference>
<dbReference type="GO" id="GO:0008976">
    <property type="term" value="F:polyphosphate kinase activity"/>
    <property type="evidence" value="ECO:0007669"/>
    <property type="project" value="UniProtKB-UniRule"/>
</dbReference>
<keyword evidence="7" id="KW-1185">Reference proteome</keyword>
<dbReference type="NCBIfam" id="TIGR03707">
    <property type="entry name" value="PPK2_P_aer"/>
    <property type="match status" value="1"/>
</dbReference>
<dbReference type="AlphaFoldDB" id="A0A0P1H367"/>
<evidence type="ECO:0000313" key="7">
    <source>
        <dbReference type="Proteomes" id="UP000052022"/>
    </source>
</evidence>
<name>A0A0P1H367_9RHOB</name>